<dbReference type="PANTHER" id="PTHR21505">
    <property type="entry name" value="MADF DOMAIN-CONTAINING PROTEIN-RELATED"/>
    <property type="match status" value="1"/>
</dbReference>
<organism evidence="12">
    <name type="scientific">Lygus hesperus</name>
    <name type="common">Western plant bug</name>
    <dbReference type="NCBI Taxonomy" id="30085"/>
    <lineage>
        <taxon>Eukaryota</taxon>
        <taxon>Metazoa</taxon>
        <taxon>Ecdysozoa</taxon>
        <taxon>Arthropoda</taxon>
        <taxon>Hexapoda</taxon>
        <taxon>Insecta</taxon>
        <taxon>Pterygota</taxon>
        <taxon>Neoptera</taxon>
        <taxon>Paraneoptera</taxon>
        <taxon>Hemiptera</taxon>
        <taxon>Heteroptera</taxon>
        <taxon>Panheteroptera</taxon>
        <taxon>Cimicomorpha</taxon>
        <taxon>Miridae</taxon>
        <taxon>Mirini</taxon>
        <taxon>Lygus</taxon>
    </lineage>
</organism>
<dbReference type="EMBL" id="GBHO01006941">
    <property type="protein sequence ID" value="JAG36663.1"/>
    <property type="molecule type" value="Transcribed_RNA"/>
</dbReference>
<dbReference type="InterPro" id="IPR006578">
    <property type="entry name" value="MADF-dom"/>
</dbReference>
<dbReference type="EMBL" id="GBHO01002369">
    <property type="protein sequence ID" value="JAG41235.1"/>
    <property type="molecule type" value="Transcribed_RNA"/>
</dbReference>
<evidence type="ECO:0000313" key="12">
    <source>
        <dbReference type="EMBL" id="JAG41237.1"/>
    </source>
</evidence>
<gene>
    <name evidence="12" type="primary">MPS2_6</name>
    <name evidence="8" type="synonym">MPS2_1</name>
    <name evidence="6" type="synonym">MPS2_10</name>
    <name evidence="7" type="synonym">MPS2_11</name>
    <name evidence="3" type="synonym">MPS2_12</name>
    <name evidence="11" type="synonym">MPS2_2</name>
    <name evidence="5" type="synonym">MPS2_3</name>
    <name evidence="4" type="synonym">MPS2_4</name>
    <name evidence="9" type="synonym">MPS2_5</name>
    <name evidence="13" type="synonym">MPS2_7</name>
    <name evidence="10" type="synonym">MPS2_8</name>
    <name evidence="14" type="synonym">MPS2_9</name>
    <name evidence="8" type="ORF">CM83_48608</name>
    <name evidence="11" type="ORF">CM83_48609</name>
    <name evidence="12" type="ORF">CM83_48610</name>
    <name evidence="9" type="ORF">CM83_48611</name>
    <name evidence="10" type="ORF">CM83_48612</name>
    <name evidence="13" type="ORF">CM83_48613</name>
    <name evidence="14" type="ORF">CM83_48614</name>
    <name evidence="7" type="ORF">CM83_48616</name>
    <name evidence="6" type="ORF">CM83_48617</name>
    <name evidence="4" type="ORF">CM83_48618</name>
    <name evidence="5" type="ORF">CM83_48619</name>
    <name evidence="3" type="ORF">CM83_48621</name>
</gene>
<dbReference type="EMBL" id="GBHO01002368">
    <property type="protein sequence ID" value="JAG41236.1"/>
    <property type="molecule type" value="Transcribed_RNA"/>
</dbReference>
<dbReference type="EMBL" id="GBHO01006949">
    <property type="protein sequence ID" value="JAG36655.1"/>
    <property type="molecule type" value="Transcribed_RNA"/>
</dbReference>
<evidence type="ECO:0000259" key="2">
    <source>
        <dbReference type="PROSITE" id="PS51029"/>
    </source>
</evidence>
<reference evidence="15" key="3">
    <citation type="submission" date="2014-09" db="EMBL/GenBank/DDBJ databases">
        <authorList>
            <person name="Magalhaes I.L.F."/>
            <person name="Oliveira U."/>
            <person name="Santos F.R."/>
            <person name="Vidigal T.H.D.A."/>
            <person name="Brescovit A.D."/>
            <person name="Santos A.J."/>
        </authorList>
    </citation>
    <scope>NUCLEOTIDE SEQUENCE</scope>
</reference>
<dbReference type="SMART" id="SM00595">
    <property type="entry name" value="MADF"/>
    <property type="match status" value="1"/>
</dbReference>
<evidence type="ECO:0000313" key="4">
    <source>
        <dbReference type="EMBL" id="JAG36654.1"/>
    </source>
</evidence>
<accession>A0A0A9Z7N9</accession>
<feature type="region of interest" description="Disordered" evidence="1">
    <location>
        <begin position="108"/>
        <end position="137"/>
    </location>
</feature>
<dbReference type="EMBL" id="GBRD01011703">
    <property type="protein sequence ID" value="JAG54121.1"/>
    <property type="molecule type" value="Transcribed_RNA"/>
</dbReference>
<feature type="domain" description="MADF" evidence="2">
    <location>
        <begin position="10"/>
        <end position="103"/>
    </location>
</feature>
<dbReference type="PROSITE" id="PS51029">
    <property type="entry name" value="MADF"/>
    <property type="match status" value="1"/>
</dbReference>
<dbReference type="EMBL" id="GBHO01002371">
    <property type="protein sequence ID" value="JAG41233.1"/>
    <property type="molecule type" value="Transcribed_RNA"/>
</dbReference>
<dbReference type="EMBL" id="GBHO01002370">
    <property type="protein sequence ID" value="JAG41234.1"/>
    <property type="molecule type" value="Transcribed_RNA"/>
</dbReference>
<proteinExistence type="predicted"/>
<reference evidence="12" key="1">
    <citation type="journal article" date="2014" name="PLoS ONE">
        <title>Transcriptome-Based Identification of ABC Transporters in the Western Tarnished Plant Bug Lygus hesperus.</title>
        <authorList>
            <person name="Hull J.J."/>
            <person name="Chaney K."/>
            <person name="Geib S.M."/>
            <person name="Fabrick J.A."/>
            <person name="Brent C.S."/>
            <person name="Walsh D."/>
            <person name="Lavine L.C."/>
        </authorList>
    </citation>
    <scope>NUCLEOTIDE SEQUENCE</scope>
</reference>
<feature type="compositionally biased region" description="Polar residues" evidence="1">
    <location>
        <begin position="108"/>
        <end position="118"/>
    </location>
</feature>
<dbReference type="EMBL" id="GBRD01011702">
    <property type="protein sequence ID" value="JAG54122.1"/>
    <property type="molecule type" value="Transcribed_RNA"/>
</dbReference>
<evidence type="ECO:0000313" key="8">
    <source>
        <dbReference type="EMBL" id="JAG41233.1"/>
    </source>
</evidence>
<name>A0A0A9Z7N9_LYGHE</name>
<dbReference type="EMBL" id="GBHO01006944">
    <property type="protein sequence ID" value="JAG36660.1"/>
    <property type="molecule type" value="Transcribed_RNA"/>
</dbReference>
<evidence type="ECO:0000313" key="14">
    <source>
        <dbReference type="EMBL" id="JAG41241.1"/>
    </source>
</evidence>
<dbReference type="Pfam" id="PF10545">
    <property type="entry name" value="MADF_DNA_bdg"/>
    <property type="match status" value="1"/>
</dbReference>
<evidence type="ECO:0000313" key="7">
    <source>
        <dbReference type="EMBL" id="JAG36663.1"/>
    </source>
</evidence>
<dbReference type="EMBL" id="GBRD01011705">
    <property type="protein sequence ID" value="JAG54119.1"/>
    <property type="molecule type" value="Transcribed_RNA"/>
</dbReference>
<dbReference type="EMBL" id="GBHO01035467">
    <property type="protein sequence ID" value="JAG08137.1"/>
    <property type="molecule type" value="Transcribed_RNA"/>
</dbReference>
<dbReference type="EMBL" id="GBRD01011704">
    <property type="protein sequence ID" value="JAG54120.1"/>
    <property type="molecule type" value="Transcribed_RNA"/>
</dbReference>
<dbReference type="EMBL" id="GBHO01002364">
    <property type="protein sequence ID" value="JAG41240.1"/>
    <property type="molecule type" value="Transcribed_RNA"/>
</dbReference>
<sequence>MSWDNDRVIALIKEVEKRPVLWKKDDKMYQNLFAKEDAWREIGEVLEDDVGVLKKKMNSIRGSRRREKHRVTTSMRAGKGRNEIYVPKWFAWDSLKFLDDQDEPRITLTNHPATQENDTPPEDSVDGGNHDSPQDSLTEYTSSLVTASKKLFRSPKKMTSRKRTAEDPRLEEAYRILKSKSVPERKDECALFGDFIAAKMRNLEQRRRAMLQRDIYNLVFEAEMNSSASPTE</sequence>
<evidence type="ECO:0000256" key="1">
    <source>
        <dbReference type="SAM" id="MobiDB-lite"/>
    </source>
</evidence>
<dbReference type="EMBL" id="GBHO01006950">
    <property type="protein sequence ID" value="JAG36654.1"/>
    <property type="molecule type" value="Transcribed_RNA"/>
</dbReference>
<evidence type="ECO:0000313" key="11">
    <source>
        <dbReference type="EMBL" id="JAG41236.1"/>
    </source>
</evidence>
<dbReference type="AlphaFoldDB" id="A0A0A9Z7N9"/>
<evidence type="ECO:0000313" key="15">
    <source>
        <dbReference type="EMBL" id="JAG54119.1"/>
    </source>
</evidence>
<dbReference type="PANTHER" id="PTHR21505:SF12">
    <property type="entry name" value="MADF DOMAIN-CONTAINING PROTEIN-RELATED"/>
    <property type="match status" value="1"/>
</dbReference>
<evidence type="ECO:0000313" key="13">
    <source>
        <dbReference type="EMBL" id="JAG41240.1"/>
    </source>
</evidence>
<dbReference type="EMBL" id="GBHO01002363">
    <property type="protein sequence ID" value="JAG41241.1"/>
    <property type="molecule type" value="Transcribed_RNA"/>
</dbReference>
<evidence type="ECO:0000313" key="9">
    <source>
        <dbReference type="EMBL" id="JAG41234.1"/>
    </source>
</evidence>
<evidence type="ECO:0000313" key="6">
    <source>
        <dbReference type="EMBL" id="JAG36660.1"/>
    </source>
</evidence>
<dbReference type="EMBL" id="GBHO01002367">
    <property type="protein sequence ID" value="JAG41237.1"/>
    <property type="molecule type" value="Transcribed_RNA"/>
</dbReference>
<evidence type="ECO:0000313" key="3">
    <source>
        <dbReference type="EMBL" id="JAG08137.1"/>
    </source>
</evidence>
<evidence type="ECO:0000313" key="5">
    <source>
        <dbReference type="EMBL" id="JAG36655.1"/>
    </source>
</evidence>
<protein>
    <submittedName>
        <fullName evidence="12">Monopolar spindle protein 2</fullName>
    </submittedName>
</protein>
<reference evidence="12" key="2">
    <citation type="submission" date="2014-07" db="EMBL/GenBank/DDBJ databases">
        <authorList>
            <person name="Hull J."/>
        </authorList>
    </citation>
    <scope>NUCLEOTIDE SEQUENCE</scope>
</reference>
<evidence type="ECO:0000313" key="10">
    <source>
        <dbReference type="EMBL" id="JAG41235.1"/>
    </source>
</evidence>